<keyword evidence="2" id="KW-0808">Transferase</keyword>
<dbReference type="Gene3D" id="2.70.160.11">
    <property type="entry name" value="Hnrnp arginine n-methyltransferase1"/>
    <property type="match status" value="1"/>
</dbReference>
<accession>A0A7S1MD08</accession>
<name>A0A7S1MD08_ALECA</name>
<evidence type="ECO:0000313" key="3">
    <source>
        <dbReference type="EMBL" id="CAD9127778.1"/>
    </source>
</evidence>
<dbReference type="EMBL" id="HBGE01034034">
    <property type="protein sequence ID" value="CAD9127778.1"/>
    <property type="molecule type" value="Transcribed_RNA"/>
</dbReference>
<keyword evidence="2" id="KW-0489">Methyltransferase</keyword>
<dbReference type="AlphaFoldDB" id="A0A7S1MD08"/>
<dbReference type="InterPro" id="IPR025799">
    <property type="entry name" value="Arg_MeTrfase"/>
</dbReference>
<sequence length="386" mass="42705">MRVRPFRRVPQHKGSRAWKWHQQESDEFEPFESRLRKGLWCPPRLRGRDASVIEEVNDWYFAMLHDRQRNDFYWSALGRLVKGKRVVDIGAGCGLLSLMAARLGAESVLAVEASREMCTLARLNLQRNGLADTVRVVNSWSCDVALPPQERADVVVSETLGTLLLGECAHLHLSDARKRLAKPDAVVVPACGTQFARLVMSPSLASLSAAPPPEACHGFDLSATNALQDTAGLYFTKDRGVRLSSLTDLTAMSQSIPLFSAEFGVTEPHDIPRSMTFQVEAKHSGVVHAVVTTWEAEAPGGGGPVLSTDYESTRGQPWGFFRDMQWGQGIQLVEDFDAAPRLASRGAAPPPVPFQVVEGERLALTVRLSHPDRMSIQFRLQRARDQ</sequence>
<keyword evidence="1 2" id="KW-0949">S-adenosyl-L-methionine</keyword>
<evidence type="ECO:0008006" key="4">
    <source>
        <dbReference type="Google" id="ProtNLM"/>
    </source>
</evidence>
<gene>
    <name evidence="3" type="ORF">ACAT0790_LOCUS20597</name>
</gene>
<dbReference type="Pfam" id="PF06325">
    <property type="entry name" value="PrmA"/>
    <property type="match status" value="1"/>
</dbReference>
<dbReference type="InterPro" id="IPR029063">
    <property type="entry name" value="SAM-dependent_MTases_sf"/>
</dbReference>
<reference evidence="3" key="1">
    <citation type="submission" date="2021-01" db="EMBL/GenBank/DDBJ databases">
        <authorList>
            <person name="Corre E."/>
            <person name="Pelletier E."/>
            <person name="Niang G."/>
            <person name="Scheremetjew M."/>
            <person name="Finn R."/>
            <person name="Kale V."/>
            <person name="Holt S."/>
            <person name="Cochrane G."/>
            <person name="Meng A."/>
            <person name="Brown T."/>
            <person name="Cohen L."/>
        </authorList>
    </citation>
    <scope>NUCLEOTIDE SEQUENCE</scope>
    <source>
        <strain evidence="3">OF101</strain>
    </source>
</reference>
<dbReference type="PANTHER" id="PTHR11006:SF4">
    <property type="entry name" value="PROTEIN ARGININE N-METHYLTRANSFERASE 7"/>
    <property type="match status" value="1"/>
</dbReference>
<dbReference type="GO" id="GO:0042054">
    <property type="term" value="F:histone methyltransferase activity"/>
    <property type="evidence" value="ECO:0007669"/>
    <property type="project" value="TreeGrafter"/>
</dbReference>
<dbReference type="GO" id="GO:0016274">
    <property type="term" value="F:protein-arginine N-methyltransferase activity"/>
    <property type="evidence" value="ECO:0007669"/>
    <property type="project" value="InterPro"/>
</dbReference>
<evidence type="ECO:0000256" key="1">
    <source>
        <dbReference type="ARBA" id="ARBA00022691"/>
    </source>
</evidence>
<dbReference type="Gene3D" id="3.40.50.150">
    <property type="entry name" value="Vaccinia Virus protein VP39"/>
    <property type="match status" value="1"/>
</dbReference>
<proteinExistence type="predicted"/>
<dbReference type="PROSITE" id="PS51678">
    <property type="entry name" value="SAM_MT_PRMT"/>
    <property type="match status" value="1"/>
</dbReference>
<protein>
    <recommendedName>
        <fullName evidence="4">Methyltransferase domain-containing protein</fullName>
    </recommendedName>
</protein>
<dbReference type="GO" id="GO:0032259">
    <property type="term" value="P:methylation"/>
    <property type="evidence" value="ECO:0007669"/>
    <property type="project" value="UniProtKB-KW"/>
</dbReference>
<evidence type="ECO:0000256" key="2">
    <source>
        <dbReference type="PROSITE-ProRule" id="PRU01015"/>
    </source>
</evidence>
<dbReference type="PANTHER" id="PTHR11006">
    <property type="entry name" value="PROTEIN ARGININE N-METHYLTRANSFERASE"/>
    <property type="match status" value="1"/>
</dbReference>
<dbReference type="CDD" id="cd02440">
    <property type="entry name" value="AdoMet_MTases"/>
    <property type="match status" value="1"/>
</dbReference>
<organism evidence="3">
    <name type="scientific">Alexandrium catenella</name>
    <name type="common">Red tide dinoflagellate</name>
    <name type="synonym">Gonyaulax catenella</name>
    <dbReference type="NCBI Taxonomy" id="2925"/>
    <lineage>
        <taxon>Eukaryota</taxon>
        <taxon>Sar</taxon>
        <taxon>Alveolata</taxon>
        <taxon>Dinophyceae</taxon>
        <taxon>Gonyaulacales</taxon>
        <taxon>Pyrocystaceae</taxon>
        <taxon>Alexandrium</taxon>
    </lineage>
</organism>
<dbReference type="SUPFAM" id="SSF53335">
    <property type="entry name" value="S-adenosyl-L-methionine-dependent methyltransferases"/>
    <property type="match status" value="1"/>
</dbReference>